<organism evidence="1 2">
    <name type="scientific">Mucuna pruriens</name>
    <name type="common">Velvet bean</name>
    <name type="synonym">Dolichos pruriens</name>
    <dbReference type="NCBI Taxonomy" id="157652"/>
    <lineage>
        <taxon>Eukaryota</taxon>
        <taxon>Viridiplantae</taxon>
        <taxon>Streptophyta</taxon>
        <taxon>Embryophyta</taxon>
        <taxon>Tracheophyta</taxon>
        <taxon>Spermatophyta</taxon>
        <taxon>Magnoliopsida</taxon>
        <taxon>eudicotyledons</taxon>
        <taxon>Gunneridae</taxon>
        <taxon>Pentapetalae</taxon>
        <taxon>rosids</taxon>
        <taxon>fabids</taxon>
        <taxon>Fabales</taxon>
        <taxon>Fabaceae</taxon>
        <taxon>Papilionoideae</taxon>
        <taxon>50 kb inversion clade</taxon>
        <taxon>NPAAA clade</taxon>
        <taxon>indigoferoid/millettioid clade</taxon>
        <taxon>Phaseoleae</taxon>
        <taxon>Mucuna</taxon>
    </lineage>
</organism>
<gene>
    <name evidence="1" type="ORF">CR513_48211</name>
</gene>
<dbReference type="Proteomes" id="UP000257109">
    <property type="component" value="Unassembled WGS sequence"/>
</dbReference>
<accession>A0A371F2A9</accession>
<proteinExistence type="predicted"/>
<feature type="non-terminal residue" evidence="1">
    <location>
        <position position="1"/>
    </location>
</feature>
<comment type="caution">
    <text evidence="1">The sequence shown here is derived from an EMBL/GenBank/DDBJ whole genome shotgun (WGS) entry which is preliminary data.</text>
</comment>
<name>A0A371F2A9_MUCPR</name>
<evidence type="ECO:0000313" key="2">
    <source>
        <dbReference type="Proteomes" id="UP000257109"/>
    </source>
</evidence>
<dbReference type="OrthoDB" id="1592968at2759"/>
<protein>
    <submittedName>
        <fullName evidence="1">Uncharacterized protein</fullName>
    </submittedName>
</protein>
<sequence length="284" mass="32316">MDWIDLVLDQRDCIWRSVTLGMPNIPSRPSYDGYLTYGQGYNDTCSCDVFLKVLSPSCLGAWWLWGLCGPGGMKMSGAHSPFFGALFINCGSNGLERGVRNGHLRYNCRPSREPLAFQVTFQIKGGPHSRILALLGLILTLDWPKNDHVLNSILENFGVSPSSRNRASCILCKERKLQLQELEELRLEAYENSKVYKEKLKCFHDNMILTMEFKVGHKVLLFNSHLKLIAVEIRNEATDKIFKVNGHQLKLFHECPTMMDGDVEDLSLAPYKGFIWILLRLFGN</sequence>
<reference evidence="1" key="1">
    <citation type="submission" date="2018-05" db="EMBL/GenBank/DDBJ databases">
        <title>Draft genome of Mucuna pruriens seed.</title>
        <authorList>
            <person name="Nnadi N.E."/>
            <person name="Vos R."/>
            <person name="Hasami M.H."/>
            <person name="Devisetty U.K."/>
            <person name="Aguiy J.C."/>
        </authorList>
    </citation>
    <scope>NUCLEOTIDE SEQUENCE [LARGE SCALE GENOMIC DNA]</scope>
    <source>
        <strain evidence="1">JCA_2017</strain>
    </source>
</reference>
<dbReference type="AlphaFoldDB" id="A0A371F2A9"/>
<keyword evidence="2" id="KW-1185">Reference proteome</keyword>
<evidence type="ECO:0000313" key="1">
    <source>
        <dbReference type="EMBL" id="RDX72323.1"/>
    </source>
</evidence>
<dbReference type="EMBL" id="QJKJ01010954">
    <property type="protein sequence ID" value="RDX72323.1"/>
    <property type="molecule type" value="Genomic_DNA"/>
</dbReference>